<organism evidence="2 3">
    <name type="scientific">Gossypium arboreum</name>
    <name type="common">Tree cotton</name>
    <name type="synonym">Gossypium nanking</name>
    <dbReference type="NCBI Taxonomy" id="29729"/>
    <lineage>
        <taxon>Eukaryota</taxon>
        <taxon>Viridiplantae</taxon>
        <taxon>Streptophyta</taxon>
        <taxon>Embryophyta</taxon>
        <taxon>Tracheophyta</taxon>
        <taxon>Spermatophyta</taxon>
        <taxon>Magnoliopsida</taxon>
        <taxon>eudicotyledons</taxon>
        <taxon>Gunneridae</taxon>
        <taxon>Pentapetalae</taxon>
        <taxon>rosids</taxon>
        <taxon>malvids</taxon>
        <taxon>Malvales</taxon>
        <taxon>Malvaceae</taxon>
        <taxon>Malvoideae</taxon>
        <taxon>Gossypium</taxon>
    </lineage>
</organism>
<keyword evidence="3" id="KW-1185">Reference proteome</keyword>
<dbReference type="OrthoDB" id="965910at2759"/>
<evidence type="ECO:0000256" key="1">
    <source>
        <dbReference type="SAM" id="MobiDB-lite"/>
    </source>
</evidence>
<dbReference type="Proteomes" id="UP000032142">
    <property type="component" value="Unassembled WGS sequence"/>
</dbReference>
<gene>
    <name evidence="2" type="ORF">F383_26403</name>
</gene>
<accession>A0A0B0P6G6</accession>
<dbReference type="SMR" id="A0A0B0P6G6"/>
<dbReference type="AlphaFoldDB" id="A0A0B0P6G6"/>
<sequence length="130" mass="14209">MDVLERMKADLEKMREEKACMEACLIAVGIELEEKKRVLSEYKAMAEVADDLLGIVMEEGGDNVHIGEDLDEETMKELVEAAMREFTEALVEAQSRGISPAYGRNDGGYEGSFGGDDSEEAGGINGGHFE</sequence>
<name>A0A0B0P6G6_GOSAR</name>
<protein>
    <submittedName>
        <fullName evidence="2">Uncharacterized protein</fullName>
    </submittedName>
</protein>
<proteinExistence type="predicted"/>
<dbReference type="OMA" id="KREHAKY"/>
<feature type="region of interest" description="Disordered" evidence="1">
    <location>
        <begin position="97"/>
        <end position="130"/>
    </location>
</feature>
<dbReference type="KEGG" id="gab:108473064"/>
<reference evidence="3" key="1">
    <citation type="submission" date="2014-09" db="EMBL/GenBank/DDBJ databases">
        <authorList>
            <person name="Mudge J."/>
            <person name="Ramaraj T."/>
            <person name="Lindquist I.E."/>
            <person name="Bharti A.K."/>
            <person name="Sundararajan A."/>
            <person name="Cameron C.T."/>
            <person name="Woodward J.E."/>
            <person name="May G.D."/>
            <person name="Brubaker C."/>
            <person name="Broadhvest J."/>
            <person name="Wilkins T.A."/>
        </authorList>
    </citation>
    <scope>NUCLEOTIDE SEQUENCE</scope>
    <source>
        <strain evidence="3">cv. AKA8401</strain>
    </source>
</reference>
<evidence type="ECO:0000313" key="3">
    <source>
        <dbReference type="Proteomes" id="UP000032142"/>
    </source>
</evidence>
<dbReference type="EMBL" id="KN415867">
    <property type="protein sequence ID" value="KHG20497.1"/>
    <property type="molecule type" value="Genomic_DNA"/>
</dbReference>
<feature type="compositionally biased region" description="Gly residues" evidence="1">
    <location>
        <begin position="105"/>
        <end position="114"/>
    </location>
</feature>
<evidence type="ECO:0000313" key="2">
    <source>
        <dbReference type="EMBL" id="KHG20497.1"/>
    </source>
</evidence>